<dbReference type="Proteomes" id="UP000788993">
    <property type="component" value="Unassembled WGS sequence"/>
</dbReference>
<sequence>MSSKITYSLEELLSFQSKGVIFRDTTLPDKEFWRFNAKLISKLNVGLNRGNQKGHNNVKKKTPYKPLTEENSEEEVPEWLNETDFQVDSTFVGYSSIGSHTYEDFEREKRKYHMKNGYYDKLKHDENVKTNPADEDHALREEKIASSSAEDSQFDKELELKDHLNRQFFDNLLKSNLKSKQDISQALPQPTIQARTPETSKFERLFHSNNSLELPSQAPQSNFAPPHSSQTYAPQYERPHNTSAPPSVPPYGAMLPPGLPIGHQQSQRFPGAPLDFNPAGLPPPPPELLKLIQEGKMPPLPGMISGVTGSNPQIPPQFPALSNFPGAPQHPSMPPPPEFSFPVGAQNFVNFNDPRVNLGNLPRPPPPPGLMQFPQFPQQNDYPPGNRGPST</sequence>
<feature type="region of interest" description="Disordered" evidence="1">
    <location>
        <begin position="50"/>
        <end position="74"/>
    </location>
</feature>
<feature type="region of interest" description="Disordered" evidence="1">
    <location>
        <begin position="212"/>
        <end position="272"/>
    </location>
</feature>
<keyword evidence="3" id="KW-1185">Reference proteome</keyword>
<dbReference type="RefSeq" id="XP_018210080.1">
    <property type="nucleotide sequence ID" value="XM_018357418.1"/>
</dbReference>
<feature type="compositionally biased region" description="Polar residues" evidence="1">
    <location>
        <begin position="212"/>
        <end position="233"/>
    </location>
</feature>
<protein>
    <submittedName>
        <fullName evidence="2">Uncharacterized protein</fullName>
    </submittedName>
</protein>
<proteinExistence type="predicted"/>
<gene>
    <name evidence="2" type="ORF">OGATHE_003915</name>
</gene>
<evidence type="ECO:0000256" key="1">
    <source>
        <dbReference type="SAM" id="MobiDB-lite"/>
    </source>
</evidence>
<feature type="region of interest" description="Disordered" evidence="1">
    <location>
        <begin position="327"/>
        <end position="346"/>
    </location>
</feature>
<evidence type="ECO:0000313" key="3">
    <source>
        <dbReference type="Proteomes" id="UP000788993"/>
    </source>
</evidence>
<dbReference type="AlphaFoldDB" id="A0A1B7SF75"/>
<comment type="caution">
    <text evidence="2">The sequence shown here is derived from an EMBL/GenBank/DDBJ whole genome shotgun (WGS) entry which is preliminary data.</text>
</comment>
<organism evidence="2 3">
    <name type="scientific">Ogataea polymorpha</name>
    <dbReference type="NCBI Taxonomy" id="460523"/>
    <lineage>
        <taxon>Eukaryota</taxon>
        <taxon>Fungi</taxon>
        <taxon>Dikarya</taxon>
        <taxon>Ascomycota</taxon>
        <taxon>Saccharomycotina</taxon>
        <taxon>Pichiomycetes</taxon>
        <taxon>Pichiales</taxon>
        <taxon>Pichiaceae</taxon>
        <taxon>Ogataea</taxon>
    </lineage>
</organism>
<evidence type="ECO:0000313" key="2">
    <source>
        <dbReference type="EMBL" id="KAH3665100.1"/>
    </source>
</evidence>
<reference evidence="2" key="1">
    <citation type="journal article" date="2021" name="Open Biol.">
        <title>Shared evolutionary footprints suggest mitochondrial oxidative damage underlies multiple complex I losses in fungi.</title>
        <authorList>
            <person name="Schikora-Tamarit M.A."/>
            <person name="Marcet-Houben M."/>
            <person name="Nosek J."/>
            <person name="Gabaldon T."/>
        </authorList>
    </citation>
    <scope>NUCLEOTIDE SEQUENCE</scope>
    <source>
        <strain evidence="2">NCAIM Y.01608</strain>
    </source>
</reference>
<name>A0A1B7SF75_9ASCO</name>
<feature type="compositionally biased region" description="Low complexity" evidence="1">
    <location>
        <begin position="370"/>
        <end position="379"/>
    </location>
</feature>
<reference evidence="2" key="2">
    <citation type="submission" date="2021-01" db="EMBL/GenBank/DDBJ databases">
        <authorList>
            <person name="Schikora-Tamarit M.A."/>
        </authorList>
    </citation>
    <scope>NUCLEOTIDE SEQUENCE</scope>
    <source>
        <strain evidence="2">NCAIM Y.01608</strain>
    </source>
</reference>
<accession>A0A1B7SF75</accession>
<feature type="region of interest" description="Disordered" evidence="1">
    <location>
        <begin position="354"/>
        <end position="391"/>
    </location>
</feature>
<dbReference type="EMBL" id="JAEUBD010001178">
    <property type="protein sequence ID" value="KAH3665100.1"/>
    <property type="molecule type" value="Genomic_DNA"/>
</dbReference>